<protein>
    <recommendedName>
        <fullName evidence="4">UbiA family prenyltransferase</fullName>
    </recommendedName>
</protein>
<keyword evidence="1" id="KW-1133">Transmembrane helix</keyword>
<feature type="transmembrane region" description="Helical" evidence="1">
    <location>
        <begin position="97"/>
        <end position="117"/>
    </location>
</feature>
<feature type="transmembrane region" description="Helical" evidence="1">
    <location>
        <begin position="154"/>
        <end position="171"/>
    </location>
</feature>
<feature type="transmembrane region" description="Helical" evidence="1">
    <location>
        <begin position="70"/>
        <end position="91"/>
    </location>
</feature>
<feature type="transmembrane region" description="Helical" evidence="1">
    <location>
        <begin position="218"/>
        <end position="237"/>
    </location>
</feature>
<feature type="transmembrane region" description="Helical" evidence="1">
    <location>
        <begin position="124"/>
        <end position="142"/>
    </location>
</feature>
<sequence>MNQLLTLIIRCLNHPLFAWGTLPFSLILFGTVLGSRQTGLQLFPTILLYTFLLLTSLLERILIKKVKKTLAYPSILNPIYWAAMLIVLLLIWTTVNWLSVGLLLLYLLFIFIAYNPALRMEQSVFYVVLQLFFKVIILGYLSYYIQTRFLEWDFIGYVIPNIFILLSLVIYRQRGMFMEEDSRYQYFIELYYLPLISISYAVGTISIIILLLVQSVTFTTVFLYALPLLGLFVLLVIKKFRISMRMDNYLNLIILITIVLYAILVQYPA</sequence>
<feature type="transmembrane region" description="Helical" evidence="1">
    <location>
        <begin position="39"/>
        <end position="58"/>
    </location>
</feature>
<keyword evidence="1" id="KW-0472">Membrane</keyword>
<dbReference type="EMBL" id="CP049889">
    <property type="protein sequence ID" value="QIK50798.1"/>
    <property type="molecule type" value="Genomic_DNA"/>
</dbReference>
<keyword evidence="3" id="KW-1185">Reference proteome</keyword>
<feature type="transmembrane region" description="Helical" evidence="1">
    <location>
        <begin position="12"/>
        <end position="33"/>
    </location>
</feature>
<dbReference type="AlphaFoldDB" id="A0A6G7WF54"/>
<feature type="transmembrane region" description="Helical" evidence="1">
    <location>
        <begin position="191"/>
        <end position="212"/>
    </location>
</feature>
<organism evidence="2 3">
    <name type="scientific">Jeotgalibaca porci</name>
    <dbReference type="NCBI Taxonomy" id="1868793"/>
    <lineage>
        <taxon>Bacteria</taxon>
        <taxon>Bacillati</taxon>
        <taxon>Bacillota</taxon>
        <taxon>Bacilli</taxon>
        <taxon>Lactobacillales</taxon>
        <taxon>Carnobacteriaceae</taxon>
        <taxon>Jeotgalibaca</taxon>
    </lineage>
</organism>
<evidence type="ECO:0000313" key="2">
    <source>
        <dbReference type="EMBL" id="QIK50798.1"/>
    </source>
</evidence>
<proteinExistence type="predicted"/>
<dbReference type="KEGG" id="jpo:G7058_01180"/>
<accession>A0A6G7WF54</accession>
<evidence type="ECO:0000256" key="1">
    <source>
        <dbReference type="SAM" id="Phobius"/>
    </source>
</evidence>
<name>A0A6G7WF54_9LACT</name>
<keyword evidence="1" id="KW-0812">Transmembrane</keyword>
<dbReference type="RefSeq" id="WP_166061836.1">
    <property type="nucleotide sequence ID" value="NZ_CP049889.1"/>
</dbReference>
<feature type="transmembrane region" description="Helical" evidence="1">
    <location>
        <begin position="249"/>
        <end position="267"/>
    </location>
</feature>
<reference evidence="2 3" key="1">
    <citation type="journal article" date="2017" name="Int. J. Syst. Evol. Microbiol.">
        <title>Jeotgalibaca porci sp. nov. and Jeotgalibaca arthritidis sp. nov., isolated from pigs, and emended description of the genus Jeotgalibaca.</title>
        <authorList>
            <person name="Zamora L."/>
            <person name="Perez-Sancho M."/>
            <person name="Dominguez L."/>
            <person name="Fernandez-Garayzabal J.F."/>
            <person name="Vela A.I."/>
        </authorList>
    </citation>
    <scope>NUCLEOTIDE SEQUENCE [LARGE SCALE GENOMIC DNA]</scope>
    <source>
        <strain evidence="2 3">CCUG 69148</strain>
    </source>
</reference>
<dbReference type="GeneID" id="94551868"/>
<evidence type="ECO:0000313" key="3">
    <source>
        <dbReference type="Proteomes" id="UP000501830"/>
    </source>
</evidence>
<gene>
    <name evidence="2" type="ORF">G7058_01180</name>
</gene>
<evidence type="ECO:0008006" key="4">
    <source>
        <dbReference type="Google" id="ProtNLM"/>
    </source>
</evidence>
<dbReference type="Proteomes" id="UP000501830">
    <property type="component" value="Chromosome"/>
</dbReference>